<feature type="transmembrane region" description="Helical" evidence="6">
    <location>
        <begin position="307"/>
        <end position="330"/>
    </location>
</feature>
<keyword evidence="8" id="KW-1185">Reference proteome</keyword>
<feature type="transmembrane region" description="Helical" evidence="6">
    <location>
        <begin position="159"/>
        <end position="180"/>
    </location>
</feature>
<dbReference type="RefSeq" id="WP_103871511.1">
    <property type="nucleotide sequence ID" value="NZ_FNUY01000002.1"/>
</dbReference>
<keyword evidence="5 6" id="KW-0472">Membrane</keyword>
<dbReference type="Proteomes" id="UP000236743">
    <property type="component" value="Unassembled WGS sequence"/>
</dbReference>
<gene>
    <name evidence="7" type="ORF">SAMN04488115_102262</name>
</gene>
<keyword evidence="3 6" id="KW-0812">Transmembrane</keyword>
<keyword evidence="4 6" id="KW-1133">Transmembrane helix</keyword>
<feature type="transmembrane region" description="Helical" evidence="6">
    <location>
        <begin position="9"/>
        <end position="29"/>
    </location>
</feature>
<proteinExistence type="predicted"/>
<feature type="transmembrane region" description="Helical" evidence="6">
    <location>
        <begin position="433"/>
        <end position="455"/>
    </location>
</feature>
<dbReference type="PANTHER" id="PTHR30250">
    <property type="entry name" value="PST FAMILY PREDICTED COLANIC ACID TRANSPORTER"/>
    <property type="match status" value="1"/>
</dbReference>
<evidence type="ECO:0000256" key="5">
    <source>
        <dbReference type="ARBA" id="ARBA00023136"/>
    </source>
</evidence>
<evidence type="ECO:0000256" key="2">
    <source>
        <dbReference type="ARBA" id="ARBA00022475"/>
    </source>
</evidence>
<evidence type="ECO:0000256" key="1">
    <source>
        <dbReference type="ARBA" id="ARBA00004651"/>
    </source>
</evidence>
<dbReference type="EMBL" id="FNUY01000002">
    <property type="protein sequence ID" value="SEF85287.1"/>
    <property type="molecule type" value="Genomic_DNA"/>
</dbReference>
<feature type="transmembrane region" description="Helical" evidence="6">
    <location>
        <begin position="87"/>
        <end position="114"/>
    </location>
</feature>
<evidence type="ECO:0000313" key="7">
    <source>
        <dbReference type="EMBL" id="SEF85287.1"/>
    </source>
</evidence>
<reference evidence="7 8" key="1">
    <citation type="submission" date="2016-10" db="EMBL/GenBank/DDBJ databases">
        <authorList>
            <person name="de Groot N.N."/>
        </authorList>
    </citation>
    <scope>NUCLEOTIDE SEQUENCE [LARGE SCALE GENOMIC DNA]</scope>
    <source>
        <strain evidence="7 8">DSM 26656</strain>
    </source>
</reference>
<keyword evidence="2" id="KW-1003">Cell membrane</keyword>
<accession>A0A1H5VFL7</accession>
<feature type="transmembrane region" description="Helical" evidence="6">
    <location>
        <begin position="282"/>
        <end position="301"/>
    </location>
</feature>
<feature type="transmembrane region" description="Helical" evidence="6">
    <location>
        <begin position="411"/>
        <end position="427"/>
    </location>
</feature>
<protein>
    <submittedName>
        <fullName evidence="7">Membrane protein involved in the export of O-antigen and teichoic acid</fullName>
    </submittedName>
</protein>
<evidence type="ECO:0000256" key="6">
    <source>
        <dbReference type="SAM" id="Phobius"/>
    </source>
</evidence>
<organism evidence="7 8">
    <name type="scientific">Bosea lathyri</name>
    <dbReference type="NCBI Taxonomy" id="1036778"/>
    <lineage>
        <taxon>Bacteria</taxon>
        <taxon>Pseudomonadati</taxon>
        <taxon>Pseudomonadota</taxon>
        <taxon>Alphaproteobacteria</taxon>
        <taxon>Hyphomicrobiales</taxon>
        <taxon>Boseaceae</taxon>
        <taxon>Bosea</taxon>
    </lineage>
</organism>
<evidence type="ECO:0000256" key="4">
    <source>
        <dbReference type="ARBA" id="ARBA00022989"/>
    </source>
</evidence>
<feature type="transmembrane region" description="Helical" evidence="6">
    <location>
        <begin position="351"/>
        <end position="373"/>
    </location>
</feature>
<feature type="transmembrane region" description="Helical" evidence="6">
    <location>
        <begin position="379"/>
        <end position="399"/>
    </location>
</feature>
<evidence type="ECO:0000256" key="3">
    <source>
        <dbReference type="ARBA" id="ARBA00022692"/>
    </source>
</evidence>
<dbReference type="InterPro" id="IPR050833">
    <property type="entry name" value="Poly_Biosynth_Transport"/>
</dbReference>
<dbReference type="OrthoDB" id="8160032at2"/>
<sequence>MIKIAAMGAYFYQAGLAFGLLILVSHLLLPADYAAYSLFISMTQFGAIACFEWIRFACSRFYPGQSADSEAVERGTMRVEFAICSGLCLLAALACIGLGVSPVVALVGGLVAIAQGGSELHLTMLRFRQEFHVFSWLQGSRATAVAGGTLAGAVIGHGFVWTASGSLAGYLIYICVALAVPRGPAVPAATWERAVVRKHLVYGGVSASASVAGMLAPLGLKAILTTLLGAQGAAGAMLALDLLQRPFVLIVSALQAIRYPDVVSLFDRGGSGPELRRELGQYYALLASFSLMTAAGIIALLRPVAALVIAADLQAAFLRTAPFLVAISLLRALIQTLLPTPAHLRRHLTSIALLAAIDCLLLNLFALIAVKALGISDTAIMIGGAFGAALATLSGLWVLRSLPFDLPWRPVLAALASMIVPAMAFGMPSDNSYASLAIGVGGAGLFGLMSLYGLYRQNRQQLATQPVST</sequence>
<dbReference type="AlphaFoldDB" id="A0A1H5VFL7"/>
<dbReference type="GO" id="GO:0005886">
    <property type="term" value="C:plasma membrane"/>
    <property type="evidence" value="ECO:0007669"/>
    <property type="project" value="UniProtKB-SubCell"/>
</dbReference>
<name>A0A1H5VFL7_9HYPH</name>
<feature type="transmembrane region" description="Helical" evidence="6">
    <location>
        <begin position="35"/>
        <end position="54"/>
    </location>
</feature>
<comment type="subcellular location">
    <subcellularLocation>
        <location evidence="1">Cell membrane</location>
        <topology evidence="1">Multi-pass membrane protein</topology>
    </subcellularLocation>
</comment>
<evidence type="ECO:0000313" key="8">
    <source>
        <dbReference type="Proteomes" id="UP000236743"/>
    </source>
</evidence>
<dbReference type="PANTHER" id="PTHR30250:SF11">
    <property type="entry name" value="O-ANTIGEN TRANSPORTER-RELATED"/>
    <property type="match status" value="1"/>
</dbReference>